<evidence type="ECO:0000256" key="1">
    <source>
        <dbReference type="SAM" id="Phobius"/>
    </source>
</evidence>
<accession>A0AAI9CAW3</accession>
<comment type="caution">
    <text evidence="2">The sequence shown here is derived from an EMBL/GenBank/DDBJ whole genome shotgun (WGS) entry which is preliminary data.</text>
</comment>
<feature type="transmembrane region" description="Helical" evidence="1">
    <location>
        <begin position="20"/>
        <end position="40"/>
    </location>
</feature>
<reference evidence="2" key="1">
    <citation type="submission" date="2022-07" db="EMBL/GenBank/DDBJ databases">
        <authorList>
            <consortium name="Clinical and Environmental Microbiology Branch: Whole genome sequencing antimicrobial resistance pathogens in the healthcare setting"/>
        </authorList>
    </citation>
    <scope>NUCLEOTIDE SEQUENCE</scope>
    <source>
        <strain evidence="2">Stenotrophomonas_maltophilia_2021CK-00905</strain>
    </source>
</reference>
<protein>
    <recommendedName>
        <fullName evidence="4">Transmembrane protein</fullName>
    </recommendedName>
</protein>
<keyword evidence="1" id="KW-0472">Membrane</keyword>
<dbReference type="EMBL" id="ABLOMU010000017">
    <property type="protein sequence ID" value="EKT4441309.1"/>
    <property type="molecule type" value="Genomic_DNA"/>
</dbReference>
<name>A0AAI9CAW3_STEMA</name>
<dbReference type="AlphaFoldDB" id="A0AAI9CAW3"/>
<organism evidence="2 3">
    <name type="scientific">Stenotrophomonas maltophilia</name>
    <name type="common">Pseudomonas maltophilia</name>
    <name type="synonym">Xanthomonas maltophilia</name>
    <dbReference type="NCBI Taxonomy" id="40324"/>
    <lineage>
        <taxon>Bacteria</taxon>
        <taxon>Pseudomonadati</taxon>
        <taxon>Pseudomonadota</taxon>
        <taxon>Gammaproteobacteria</taxon>
        <taxon>Lysobacterales</taxon>
        <taxon>Lysobacteraceae</taxon>
        <taxon>Stenotrophomonas</taxon>
        <taxon>Stenotrophomonas maltophilia group</taxon>
    </lineage>
</organism>
<keyword evidence="1" id="KW-0812">Transmembrane</keyword>
<evidence type="ECO:0000313" key="3">
    <source>
        <dbReference type="Proteomes" id="UP001214521"/>
    </source>
</evidence>
<proteinExistence type="predicted"/>
<evidence type="ECO:0000313" key="2">
    <source>
        <dbReference type="EMBL" id="EKT4441309.1"/>
    </source>
</evidence>
<dbReference type="RefSeq" id="WP_164158778.1">
    <property type="nucleotide sequence ID" value="NZ_VKQR01000028.1"/>
</dbReference>
<evidence type="ECO:0008006" key="4">
    <source>
        <dbReference type="Google" id="ProtNLM"/>
    </source>
</evidence>
<keyword evidence="1" id="KW-1133">Transmembrane helix</keyword>
<dbReference type="Proteomes" id="UP001214521">
    <property type="component" value="Unassembled WGS sequence"/>
</dbReference>
<gene>
    <name evidence="2" type="ORF">QEK83_001959</name>
</gene>
<feature type="transmembrane region" description="Helical" evidence="1">
    <location>
        <begin position="86"/>
        <end position="111"/>
    </location>
</feature>
<sequence length="129" mass="14309">MKLASIFWFPDTPGLRTRWWHRLVLVAMILWAAVLAFALLRMLIIAPYQGCLKVKFNPYSDGSLDCGTGMIGYTISMLAQSSMEELMFGTAFIAAIAYAAIAVPALVYRVVLYIATGGGWKKIGYPHEQ</sequence>